<dbReference type="InterPro" id="IPR029063">
    <property type="entry name" value="SAM-dependent_MTases_sf"/>
</dbReference>
<name>A0A7J0BXW6_9BACT</name>
<dbReference type="Gene3D" id="3.40.50.2000">
    <property type="entry name" value="Glycogen Phosphorylase B"/>
    <property type="match status" value="2"/>
</dbReference>
<dbReference type="AlphaFoldDB" id="A0A7J0BXW6"/>
<evidence type="ECO:0000313" key="2">
    <source>
        <dbReference type="EMBL" id="GFM38540.1"/>
    </source>
</evidence>
<evidence type="ECO:0000313" key="3">
    <source>
        <dbReference type="Proteomes" id="UP000503820"/>
    </source>
</evidence>
<reference evidence="2 3" key="1">
    <citation type="submission" date="2020-05" db="EMBL/GenBank/DDBJ databases">
        <title>Draft genome sequence of Desulfovibrio psychrotolerans JS1T.</title>
        <authorList>
            <person name="Ueno A."/>
            <person name="Tamazawa S."/>
            <person name="Tamamura S."/>
            <person name="Murakami T."/>
            <person name="Kiyama T."/>
            <person name="Inomata H."/>
            <person name="Amano Y."/>
            <person name="Miyakawa K."/>
            <person name="Tamaki H."/>
            <person name="Naganuma T."/>
            <person name="Kaneko K."/>
        </authorList>
    </citation>
    <scope>NUCLEOTIDE SEQUENCE [LARGE SCALE GENOMIC DNA]</scope>
    <source>
        <strain evidence="2 3">JS1</strain>
    </source>
</reference>
<dbReference type="RefSeq" id="WP_174411152.1">
    <property type="nucleotide sequence ID" value="NZ_BLVP01000043.1"/>
</dbReference>
<dbReference type="Proteomes" id="UP000503820">
    <property type="component" value="Unassembled WGS sequence"/>
</dbReference>
<dbReference type="SUPFAM" id="SSF53335">
    <property type="entry name" value="S-adenosyl-L-methionine-dependent methyltransferases"/>
    <property type="match status" value="1"/>
</dbReference>
<protein>
    <recommendedName>
        <fullName evidence="1">Methyltransferase domain-containing protein</fullName>
    </recommendedName>
</protein>
<dbReference type="Gene3D" id="3.40.50.150">
    <property type="entry name" value="Vaccinia Virus protein VP39"/>
    <property type="match status" value="1"/>
</dbReference>
<accession>A0A7J0BXW6</accession>
<sequence>MIYWFNPQSIQLGMRVELPIGRREELILDGDWDKDVMPFEKSVNFYGSFKQRLSGVPWEETEYFKKNVDQIESGMTKWGCKDREEFLTRCYSLEKVYVSIKDNGYIQIGDVDCISIALDRYGRPLFCNGRHRLSIAKLLNLPSVPVRILARHRNWVDFCNKVDAYAQSTVGKVYAPLAHPDLIDRGALHKARTQHIIENMLPSSQTVMDIGSHWGYLPTLIEQTGRHCVAVEQSQRFLYFMNGLRKANGLSFDVVSEDVFRYVGTGKKFDTVLALAIFHHFLKTEEQHEALRTMLRNLEMEELFLLTHAHNEAQMRGAYVNYAPEEFAQFIVDNSCLDWIVPLASFDGRVLYRIGKKANEHTYLKYDDDFKIVFFAFANGNTPHILDKVNGQFKGLRSCHPNSMCVVMGEGSDDVDVSRYDFNYIDLRHIPDGCQNKGSIAVTLLRKLAPDVVYMRYSVADEHLVLLCRSIPNIILEHQTKELDELIHLDKDLYLRELAMGTPCLHRAAGIVGVTPEIARYERARSGGRVTTRAMGNGIAPDAHPLSKRPKPAGRIEGLVVAEFRYWHGLDRLIAGFAAAPSVARKMLIHVVGSGAALEGYRDQICACGLEDCFVFHGALTPEQVDPLADRCAFAVGVLAPGRKRLTETAALQHREYALRGLPFLFAGSDVDFLARQPFCHVIPDDESPVDMLAMLGFAKQALQKPALRLHAREYALQNLDWAVKMQIPVSLCRYVMAKNHSPRQSVADGTTGNRLQDS</sequence>
<proteinExistence type="predicted"/>
<organism evidence="2 3">
    <name type="scientific">Desulfovibrio psychrotolerans</name>
    <dbReference type="NCBI Taxonomy" id="415242"/>
    <lineage>
        <taxon>Bacteria</taxon>
        <taxon>Pseudomonadati</taxon>
        <taxon>Thermodesulfobacteriota</taxon>
        <taxon>Desulfovibrionia</taxon>
        <taxon>Desulfovibrionales</taxon>
        <taxon>Desulfovibrionaceae</taxon>
        <taxon>Desulfovibrio</taxon>
    </lineage>
</organism>
<dbReference type="SUPFAM" id="SSF53756">
    <property type="entry name" value="UDP-Glycosyltransferase/glycogen phosphorylase"/>
    <property type="match status" value="1"/>
</dbReference>
<feature type="domain" description="Methyltransferase" evidence="1">
    <location>
        <begin position="207"/>
        <end position="299"/>
    </location>
</feature>
<dbReference type="InterPro" id="IPR041698">
    <property type="entry name" value="Methyltransf_25"/>
</dbReference>
<gene>
    <name evidence="2" type="ORF">DSM19430T_32240</name>
</gene>
<comment type="caution">
    <text evidence="2">The sequence shown here is derived from an EMBL/GenBank/DDBJ whole genome shotgun (WGS) entry which is preliminary data.</text>
</comment>
<dbReference type="EMBL" id="BLVP01000043">
    <property type="protein sequence ID" value="GFM38540.1"/>
    <property type="molecule type" value="Genomic_DNA"/>
</dbReference>
<keyword evidence="3" id="KW-1185">Reference proteome</keyword>
<evidence type="ECO:0000259" key="1">
    <source>
        <dbReference type="Pfam" id="PF13649"/>
    </source>
</evidence>
<dbReference type="Pfam" id="PF13649">
    <property type="entry name" value="Methyltransf_25"/>
    <property type="match status" value="1"/>
</dbReference>